<dbReference type="RefSeq" id="WP_146601977.1">
    <property type="nucleotide sequence ID" value="NZ_SJPY01000008.1"/>
</dbReference>
<dbReference type="Pfam" id="PF13180">
    <property type="entry name" value="PDZ_2"/>
    <property type="match status" value="1"/>
</dbReference>
<dbReference type="PANTHER" id="PTHR12428:SF65">
    <property type="entry name" value="CYTOCHROME C OXIDASE ASSEMBLY PROTEIN COX18, MITOCHONDRIAL"/>
    <property type="match status" value="1"/>
</dbReference>
<dbReference type="SUPFAM" id="SSF50156">
    <property type="entry name" value="PDZ domain-like"/>
    <property type="match status" value="1"/>
</dbReference>
<feature type="domain" description="PDZ" evidence="15">
    <location>
        <begin position="135"/>
        <end position="226"/>
    </location>
</feature>
<evidence type="ECO:0000256" key="2">
    <source>
        <dbReference type="ARBA" id="ARBA00010527"/>
    </source>
</evidence>
<dbReference type="InterPro" id="IPR001708">
    <property type="entry name" value="YidC/ALB3/OXA1/COX18"/>
</dbReference>
<keyword evidence="9 13" id="KW-0472">Membrane</keyword>
<dbReference type="CDD" id="cd20070">
    <property type="entry name" value="5TM_YidC_Alb3"/>
    <property type="match status" value="1"/>
</dbReference>
<feature type="region of interest" description="Disordered" evidence="14">
    <location>
        <begin position="54"/>
        <end position="87"/>
    </location>
</feature>
<sequence length="827" mass="91832">MERRLLTFIITSTAFFFVYFTLRSMLLPEQPQPKPNAVAEVGDDAQVADAEVEPSAEIGVESEDPEVAATSDAAKETAPTKSVERTETAQWTTLGSMDPASGYRMLVTLNSRGGGVERVELTEREPDSNRLKYRRVDVRSGYLGYFAGSPLNNNLLDSTTDSTADLEGVRVNVVGPGTPGQLAGIEVGDVITSVAGKPIRFREDIDAALNKTKPGDTVEVDVTRGSQRSTLTATLSEHPLDMIRLADDGGVDQIKGNVSQLSCLMTLSQINRKKIEVGKDSIAGIADPAKMVWSIVDRPTDDHPIDEENSDEVSDQITFELNLTAEELAKAGGEAIELVRSYRLPKASYVIDMDLEVRNRGEKTQDLAYRLNGPNGLTLEGWWYSNKISPNWGGAAARDVVYKNVADGRQFLSGYGLLKQARKTPADADQSIFAPDTGQDAQALRFIGVDAQYFVAAYLPPAGDEFLNSYRRATAELVAVPDQIERHKERAVNVSFYLNSEIASLEPGQAIRQELRLFAGPKDPEVVGQYGLDDTIYFGWFAPFAVFLAGMLHILGGLIGNYAIAIILLTVIVRAAMFPLSRKAAINAQRMQELAPELKKISEKYKDDMEARLKAQRELQTRVGFNPLAGCLPMFFQLPIFIGLYRALSVDIELRQKTFSSFTNWASNLAGPDMLAYWGDWMWEYLSGRGTGWLGPYFNILPVIVVGLFLLQQKLFMPPATDEQTAMTQKMMNIMTLMMGLFFFRVPAGLCLYFITSSLWGICERVLVKKTLPAKKHFDLDVVDGTATPTEKKKLSFADRIREQINKPEPKIERPNKRRRPDLRKKK</sequence>
<keyword evidence="5 13" id="KW-1003">Cell membrane</keyword>
<keyword evidence="17" id="KW-1185">Reference proteome</keyword>
<dbReference type="PROSITE" id="PS50106">
    <property type="entry name" value="PDZ"/>
    <property type="match status" value="1"/>
</dbReference>
<feature type="transmembrane region" description="Helical" evidence="13">
    <location>
        <begin position="562"/>
        <end position="581"/>
    </location>
</feature>
<comment type="caution">
    <text evidence="16">The sequence shown here is derived from an EMBL/GenBank/DDBJ whole genome shotgun (WGS) entry which is preliminary data.</text>
</comment>
<name>A0A5C6DIL3_9BACT</name>
<dbReference type="InterPro" id="IPR047196">
    <property type="entry name" value="YidC_ALB_C"/>
</dbReference>
<evidence type="ECO:0000256" key="8">
    <source>
        <dbReference type="ARBA" id="ARBA00022989"/>
    </source>
</evidence>
<keyword evidence="6 13" id="KW-0812">Transmembrane</keyword>
<proteinExistence type="inferred from homology"/>
<dbReference type="GO" id="GO:0032977">
    <property type="term" value="F:membrane insertase activity"/>
    <property type="evidence" value="ECO:0007669"/>
    <property type="project" value="InterPro"/>
</dbReference>
<evidence type="ECO:0000256" key="14">
    <source>
        <dbReference type="SAM" id="MobiDB-lite"/>
    </source>
</evidence>
<gene>
    <name evidence="13 16" type="primary">yidC</name>
    <name evidence="16" type="ORF">Q31b_48290</name>
</gene>
<dbReference type="NCBIfam" id="TIGR03592">
    <property type="entry name" value="yidC_oxa1_cterm"/>
    <property type="match status" value="1"/>
</dbReference>
<evidence type="ECO:0000256" key="3">
    <source>
        <dbReference type="ARBA" id="ARBA00015325"/>
    </source>
</evidence>
<comment type="similarity">
    <text evidence="2 13">Belongs to the OXA1/ALB3/YidC family. Type 1 subfamily.</text>
</comment>
<dbReference type="InterPro" id="IPR028053">
    <property type="entry name" value="Membr_insert_YidC_N"/>
</dbReference>
<protein>
    <recommendedName>
        <fullName evidence="3 13">Membrane protein insertase YidC</fullName>
    </recommendedName>
    <alternativeName>
        <fullName evidence="12 13">Foldase YidC</fullName>
    </alternativeName>
    <alternativeName>
        <fullName evidence="11 13">Membrane integrase YidC</fullName>
    </alternativeName>
    <alternativeName>
        <fullName evidence="13">Membrane protein YidC</fullName>
    </alternativeName>
</protein>
<keyword evidence="10 13" id="KW-0143">Chaperone</keyword>
<evidence type="ECO:0000256" key="4">
    <source>
        <dbReference type="ARBA" id="ARBA00022448"/>
    </source>
</evidence>
<dbReference type="InterPro" id="IPR038221">
    <property type="entry name" value="YidC_periplasmic_sf"/>
</dbReference>
<evidence type="ECO:0000256" key="13">
    <source>
        <dbReference type="HAMAP-Rule" id="MF_01810"/>
    </source>
</evidence>
<organism evidence="16 17">
    <name type="scientific">Novipirellula aureliae</name>
    <dbReference type="NCBI Taxonomy" id="2527966"/>
    <lineage>
        <taxon>Bacteria</taxon>
        <taxon>Pseudomonadati</taxon>
        <taxon>Planctomycetota</taxon>
        <taxon>Planctomycetia</taxon>
        <taxon>Pirellulales</taxon>
        <taxon>Pirellulaceae</taxon>
        <taxon>Novipirellula</taxon>
    </lineage>
</organism>
<dbReference type="EMBL" id="SJPY01000008">
    <property type="protein sequence ID" value="TWU36548.1"/>
    <property type="molecule type" value="Genomic_DNA"/>
</dbReference>
<dbReference type="OrthoDB" id="9780552at2"/>
<dbReference type="SMART" id="SM00228">
    <property type="entry name" value="PDZ"/>
    <property type="match status" value="1"/>
</dbReference>
<dbReference type="Pfam" id="PF14849">
    <property type="entry name" value="YidC_periplas"/>
    <property type="match status" value="1"/>
</dbReference>
<keyword evidence="7 13" id="KW-0653">Protein transport</keyword>
<feature type="transmembrane region" description="Helical" evidence="13">
    <location>
        <begin position="6"/>
        <end position="22"/>
    </location>
</feature>
<keyword evidence="4 13" id="KW-0813">Transport</keyword>
<dbReference type="Proteomes" id="UP000315471">
    <property type="component" value="Unassembled WGS sequence"/>
</dbReference>
<comment type="subcellular location">
    <subcellularLocation>
        <location evidence="1">Cell inner membrane</location>
        <topology evidence="1">Multi-pass membrane protein</topology>
    </subcellularLocation>
    <subcellularLocation>
        <location evidence="13">Cell membrane</location>
        <topology evidence="13">Multi-pass membrane protein</topology>
    </subcellularLocation>
</comment>
<dbReference type="GO" id="GO:0051205">
    <property type="term" value="P:protein insertion into membrane"/>
    <property type="evidence" value="ECO:0007669"/>
    <property type="project" value="TreeGrafter"/>
</dbReference>
<dbReference type="InterPro" id="IPR036034">
    <property type="entry name" value="PDZ_sf"/>
</dbReference>
<evidence type="ECO:0000256" key="9">
    <source>
        <dbReference type="ARBA" id="ARBA00023136"/>
    </source>
</evidence>
<dbReference type="HAMAP" id="MF_01810">
    <property type="entry name" value="YidC_type1"/>
    <property type="match status" value="1"/>
</dbReference>
<dbReference type="CDD" id="cd06779">
    <property type="entry name" value="cpPDZ_Deg_HtrA-like"/>
    <property type="match status" value="1"/>
</dbReference>
<accession>A0A5C6DIL3</accession>
<evidence type="ECO:0000313" key="17">
    <source>
        <dbReference type="Proteomes" id="UP000315471"/>
    </source>
</evidence>
<dbReference type="PANTHER" id="PTHR12428">
    <property type="entry name" value="OXA1"/>
    <property type="match status" value="1"/>
</dbReference>
<evidence type="ECO:0000256" key="6">
    <source>
        <dbReference type="ARBA" id="ARBA00022692"/>
    </source>
</evidence>
<feature type="compositionally biased region" description="Acidic residues" evidence="14">
    <location>
        <begin position="54"/>
        <end position="66"/>
    </location>
</feature>
<feature type="compositionally biased region" description="Basic residues" evidence="14">
    <location>
        <begin position="816"/>
        <end position="827"/>
    </location>
</feature>
<evidence type="ECO:0000256" key="1">
    <source>
        <dbReference type="ARBA" id="ARBA00004429"/>
    </source>
</evidence>
<evidence type="ECO:0000256" key="10">
    <source>
        <dbReference type="ARBA" id="ARBA00023186"/>
    </source>
</evidence>
<evidence type="ECO:0000256" key="5">
    <source>
        <dbReference type="ARBA" id="ARBA00022475"/>
    </source>
</evidence>
<evidence type="ECO:0000256" key="11">
    <source>
        <dbReference type="ARBA" id="ARBA00033245"/>
    </source>
</evidence>
<evidence type="ECO:0000313" key="16">
    <source>
        <dbReference type="EMBL" id="TWU36548.1"/>
    </source>
</evidence>
<feature type="region of interest" description="Disordered" evidence="14">
    <location>
        <begin position="798"/>
        <end position="827"/>
    </location>
</feature>
<evidence type="ECO:0000256" key="12">
    <source>
        <dbReference type="ARBA" id="ARBA00033342"/>
    </source>
</evidence>
<keyword evidence="8 13" id="KW-1133">Transmembrane helix</keyword>
<dbReference type="Gene3D" id="2.30.42.10">
    <property type="match status" value="1"/>
</dbReference>
<evidence type="ECO:0000256" key="7">
    <source>
        <dbReference type="ARBA" id="ARBA00022927"/>
    </source>
</evidence>
<evidence type="ECO:0000259" key="15">
    <source>
        <dbReference type="PROSITE" id="PS50106"/>
    </source>
</evidence>
<dbReference type="Gene3D" id="2.70.98.90">
    <property type="match status" value="1"/>
</dbReference>
<comment type="function">
    <text evidence="13">Required for the insertion and/or proper folding and/or complex formation of integral membrane proteins into the membrane. Involved in integration of membrane proteins that insert both dependently and independently of the Sec translocase complex, as well as at least some lipoproteins. Aids folding of multispanning membrane proteins.</text>
</comment>
<dbReference type="InterPro" id="IPR001478">
    <property type="entry name" value="PDZ"/>
</dbReference>
<dbReference type="Pfam" id="PF02096">
    <property type="entry name" value="60KD_IMP"/>
    <property type="match status" value="1"/>
</dbReference>
<reference evidence="16 17" key="1">
    <citation type="submission" date="2019-02" db="EMBL/GenBank/DDBJ databases">
        <title>Deep-cultivation of Planctomycetes and their phenomic and genomic characterization uncovers novel biology.</title>
        <authorList>
            <person name="Wiegand S."/>
            <person name="Jogler M."/>
            <person name="Boedeker C."/>
            <person name="Pinto D."/>
            <person name="Vollmers J."/>
            <person name="Rivas-Marin E."/>
            <person name="Kohn T."/>
            <person name="Peeters S.H."/>
            <person name="Heuer A."/>
            <person name="Rast P."/>
            <person name="Oberbeckmann S."/>
            <person name="Bunk B."/>
            <person name="Jeske O."/>
            <person name="Meyerdierks A."/>
            <person name="Storesund J.E."/>
            <person name="Kallscheuer N."/>
            <person name="Luecker S."/>
            <person name="Lage O.M."/>
            <person name="Pohl T."/>
            <person name="Merkel B.J."/>
            <person name="Hornburger P."/>
            <person name="Mueller R.-W."/>
            <person name="Bruemmer F."/>
            <person name="Labrenz M."/>
            <person name="Spormann A.M."/>
            <person name="Op Den Camp H."/>
            <person name="Overmann J."/>
            <person name="Amann R."/>
            <person name="Jetten M.S.M."/>
            <person name="Mascher T."/>
            <person name="Medema M.H."/>
            <person name="Devos D.P."/>
            <person name="Kaster A.-K."/>
            <person name="Ovreas L."/>
            <person name="Rohde M."/>
            <person name="Galperin M.Y."/>
            <person name="Jogler C."/>
        </authorList>
    </citation>
    <scope>NUCLEOTIDE SEQUENCE [LARGE SCALE GENOMIC DNA]</scope>
    <source>
        <strain evidence="16 17">Q31b</strain>
    </source>
</reference>
<comment type="subunit">
    <text evidence="13">Interacts with the Sec translocase complex via SecD. Specifically interacts with transmembrane segments of nascent integral membrane proteins during membrane integration.</text>
</comment>
<dbReference type="AlphaFoldDB" id="A0A5C6DIL3"/>
<feature type="transmembrane region" description="Helical" evidence="13">
    <location>
        <begin position="623"/>
        <end position="645"/>
    </location>
</feature>
<dbReference type="InterPro" id="IPR019998">
    <property type="entry name" value="Membr_insert_YidC"/>
</dbReference>
<feature type="transmembrane region" description="Helical" evidence="13">
    <location>
        <begin position="732"/>
        <end position="755"/>
    </location>
</feature>
<dbReference type="InterPro" id="IPR028055">
    <property type="entry name" value="YidC/Oxa/ALB_C"/>
</dbReference>
<feature type="compositionally biased region" description="Basic and acidic residues" evidence="14">
    <location>
        <begin position="798"/>
        <end position="815"/>
    </location>
</feature>
<dbReference type="GO" id="GO:0015031">
    <property type="term" value="P:protein transport"/>
    <property type="evidence" value="ECO:0007669"/>
    <property type="project" value="UniProtKB-KW"/>
</dbReference>
<dbReference type="GO" id="GO:0005886">
    <property type="term" value="C:plasma membrane"/>
    <property type="evidence" value="ECO:0007669"/>
    <property type="project" value="UniProtKB-SubCell"/>
</dbReference>
<feature type="transmembrane region" description="Helical" evidence="13">
    <location>
        <begin position="693"/>
        <end position="711"/>
    </location>
</feature>